<dbReference type="Proteomes" id="UP001499843">
    <property type="component" value="Unassembled WGS sequence"/>
</dbReference>
<feature type="transmembrane region" description="Helical" evidence="1">
    <location>
        <begin position="54"/>
        <end position="74"/>
    </location>
</feature>
<accession>A0ABN3CXB0</accession>
<feature type="transmembrane region" description="Helical" evidence="1">
    <location>
        <begin position="133"/>
        <end position="152"/>
    </location>
</feature>
<evidence type="ECO:0000313" key="3">
    <source>
        <dbReference type="Proteomes" id="UP001499843"/>
    </source>
</evidence>
<evidence type="ECO:0000313" key="2">
    <source>
        <dbReference type="EMBL" id="GAA2213870.1"/>
    </source>
</evidence>
<comment type="caution">
    <text evidence="2">The sequence shown here is derived from an EMBL/GenBank/DDBJ whole genome shotgun (WGS) entry which is preliminary data.</text>
</comment>
<name>A0ABN3CXB0_9ACTN</name>
<sequence>MSLLLTVSRMLATALTGLYAGGVLFVVIAPSLARMPGAAYVTYWQALNADYGRAMPPFLLTCIGATIVASLLSWQRGWPAFAACTAALLLLVATVALTLAGMEPLNRIANGWDPAQPPAGWHEIRQRWLDLHLLRAVLALAAFACLITAQGLDHDMTRTDLSSERNVPRNAEP</sequence>
<evidence type="ECO:0000256" key="1">
    <source>
        <dbReference type="SAM" id="Phobius"/>
    </source>
</evidence>
<keyword evidence="1" id="KW-0472">Membrane</keyword>
<dbReference type="EMBL" id="BAAAQX010000036">
    <property type="protein sequence ID" value="GAA2213870.1"/>
    <property type="molecule type" value="Genomic_DNA"/>
</dbReference>
<proteinExistence type="predicted"/>
<dbReference type="InterPro" id="IPR013901">
    <property type="entry name" value="Anthrone_oxy"/>
</dbReference>
<feature type="transmembrane region" description="Helical" evidence="1">
    <location>
        <begin position="80"/>
        <end position="100"/>
    </location>
</feature>
<organism evidence="2 3">
    <name type="scientific">Nonomuraea monospora</name>
    <dbReference type="NCBI Taxonomy" id="568818"/>
    <lineage>
        <taxon>Bacteria</taxon>
        <taxon>Bacillati</taxon>
        <taxon>Actinomycetota</taxon>
        <taxon>Actinomycetes</taxon>
        <taxon>Streptosporangiales</taxon>
        <taxon>Streptosporangiaceae</taxon>
        <taxon>Nonomuraea</taxon>
    </lineage>
</organism>
<protein>
    <recommendedName>
        <fullName evidence="4">DUF1772 domain-containing protein</fullName>
    </recommendedName>
</protein>
<keyword evidence="1" id="KW-0812">Transmembrane</keyword>
<evidence type="ECO:0008006" key="4">
    <source>
        <dbReference type="Google" id="ProtNLM"/>
    </source>
</evidence>
<reference evidence="2 3" key="1">
    <citation type="journal article" date="2019" name="Int. J. Syst. Evol. Microbiol.">
        <title>The Global Catalogue of Microorganisms (GCM) 10K type strain sequencing project: providing services to taxonomists for standard genome sequencing and annotation.</title>
        <authorList>
            <consortium name="The Broad Institute Genomics Platform"/>
            <consortium name="The Broad Institute Genome Sequencing Center for Infectious Disease"/>
            <person name="Wu L."/>
            <person name="Ma J."/>
        </authorList>
    </citation>
    <scope>NUCLEOTIDE SEQUENCE [LARGE SCALE GENOMIC DNA]</scope>
    <source>
        <strain evidence="2 3">JCM 16114</strain>
    </source>
</reference>
<dbReference type="Pfam" id="PF08592">
    <property type="entry name" value="Anthrone_oxy"/>
    <property type="match status" value="1"/>
</dbReference>
<dbReference type="RefSeq" id="WP_344490313.1">
    <property type="nucleotide sequence ID" value="NZ_BAAAQX010000036.1"/>
</dbReference>
<keyword evidence="3" id="KW-1185">Reference proteome</keyword>
<keyword evidence="1" id="KW-1133">Transmembrane helix</keyword>
<gene>
    <name evidence="2" type="ORF">GCM10009850_093330</name>
</gene>
<feature type="transmembrane region" description="Helical" evidence="1">
    <location>
        <begin position="12"/>
        <end position="33"/>
    </location>
</feature>